<keyword evidence="3" id="KW-0862">Zinc</keyword>
<evidence type="ECO:0000256" key="1">
    <source>
        <dbReference type="ARBA" id="ARBA00022723"/>
    </source>
</evidence>
<dbReference type="Pfam" id="PF03108">
    <property type="entry name" value="DBD_Tnp_Mut"/>
    <property type="match status" value="1"/>
</dbReference>
<dbReference type="InterPro" id="IPR004332">
    <property type="entry name" value="Transposase_MuDR"/>
</dbReference>
<keyword evidence="8" id="KW-1185">Reference proteome</keyword>
<evidence type="ECO:0000256" key="4">
    <source>
        <dbReference type="PROSITE-ProRule" id="PRU00325"/>
    </source>
</evidence>
<feature type="region of interest" description="Disordered" evidence="5">
    <location>
        <begin position="770"/>
        <end position="798"/>
    </location>
</feature>
<protein>
    <recommendedName>
        <fullName evidence="6">SWIM-type domain-containing protein</fullName>
    </recommendedName>
</protein>
<feature type="domain" description="SWIM-type" evidence="6">
    <location>
        <begin position="696"/>
        <end position="728"/>
    </location>
</feature>
<evidence type="ECO:0000259" key="6">
    <source>
        <dbReference type="PROSITE" id="PS50966"/>
    </source>
</evidence>
<dbReference type="InterPro" id="IPR007527">
    <property type="entry name" value="Znf_SWIM"/>
</dbReference>
<proteinExistence type="predicted"/>
<feature type="region of interest" description="Disordered" evidence="5">
    <location>
        <begin position="209"/>
        <end position="231"/>
    </location>
</feature>
<dbReference type="AlphaFoldDB" id="A0AAQ3WVV8"/>
<evidence type="ECO:0000256" key="3">
    <source>
        <dbReference type="ARBA" id="ARBA00022833"/>
    </source>
</evidence>
<dbReference type="InterPro" id="IPR006564">
    <property type="entry name" value="Znf_PMZ"/>
</dbReference>
<keyword evidence="1" id="KW-0479">Metal-binding</keyword>
<gene>
    <name evidence="7" type="ORF">U9M48_023551</name>
</gene>
<dbReference type="Pfam" id="PF04434">
    <property type="entry name" value="SWIM"/>
    <property type="match status" value="1"/>
</dbReference>
<evidence type="ECO:0000313" key="8">
    <source>
        <dbReference type="Proteomes" id="UP001341281"/>
    </source>
</evidence>
<reference evidence="7 8" key="1">
    <citation type="submission" date="2024-02" db="EMBL/GenBank/DDBJ databases">
        <title>High-quality chromosome-scale genome assembly of Pensacola bahiagrass (Paspalum notatum Flugge var. saurae).</title>
        <authorList>
            <person name="Vega J.M."/>
            <person name="Podio M."/>
            <person name="Orjuela J."/>
            <person name="Siena L.A."/>
            <person name="Pessino S.C."/>
            <person name="Combes M.C."/>
            <person name="Mariac C."/>
            <person name="Albertini E."/>
            <person name="Pupilli F."/>
            <person name="Ortiz J.P.A."/>
            <person name="Leblanc O."/>
        </authorList>
    </citation>
    <scope>NUCLEOTIDE SEQUENCE [LARGE SCALE GENOMIC DNA]</scope>
    <source>
        <strain evidence="7">R1</strain>
        <tissue evidence="7">Leaf</tissue>
    </source>
</reference>
<dbReference type="GO" id="GO:0008270">
    <property type="term" value="F:zinc ion binding"/>
    <property type="evidence" value="ECO:0007669"/>
    <property type="project" value="UniProtKB-KW"/>
</dbReference>
<dbReference type="PANTHER" id="PTHR31973:SF187">
    <property type="entry name" value="MUTATOR TRANSPOSASE MUDRA PROTEIN"/>
    <property type="match status" value="1"/>
</dbReference>
<dbReference type="InterPro" id="IPR018289">
    <property type="entry name" value="MULE_transposase_dom"/>
</dbReference>
<dbReference type="SMART" id="SM00575">
    <property type="entry name" value="ZnF_PMZ"/>
    <property type="match status" value="1"/>
</dbReference>
<evidence type="ECO:0000313" key="7">
    <source>
        <dbReference type="EMBL" id="WVZ75505.1"/>
    </source>
</evidence>
<accession>A0AAQ3WVV8</accession>
<keyword evidence="2 4" id="KW-0863">Zinc-finger</keyword>
<name>A0AAQ3WVV8_PASNO</name>
<sequence>MADKVSIFASNRGGIDKGHFTDHVKEFKFSRMHWLKPGHKLSDGLLLLTNDASCQLMATHMANGGTADIYVEDAVQVPELQSRKEKNKDWRSFMQFYRSPSKVPQASCVIEEGGNADEESSGHFGSADGGPMGMITVSMKRTMWVLTVMTPLYQPLEDDSSAEDEESQQLKKFAKEIKIDIKAKKLGVHGSQLGQIGLEDVVREVPNLEDPGSPCYDSSDAYSYEEDSDGDTRRWKSLENRYESKAPIPIFSLGMAFRSSRQFKKAVVKYGVKNHKHILFVKDEKNRVRATCSWKGCKWMIYGSLTTRSDWFKVVTFVDEHTCPPRRDNKLITSNLIAKHYFNEIKDNPTWKVGLIKKVVLKDMLADASIAKCKRAKSLVLKAALDSMKGEYTRVYDYQAELLRSNPGSTVVVCLDPEIEDRQVFERFYVCFDALKRGFIAGCRRVVGLDGCWFKGANNGQLLCAIGKDANNQMYPIAWAAVPNETYDTWYWFIGLLQKDLNISNGVQDWVFISDQQKGLLKAVGELVPNAEHRMCARHIYANWRKKHTDKELQKKWWACAKSPNRSLFNYNRARLAQETPEEAQDMMKTSPEHWSRAYFRLGSNCDSVDNNLCESFNNCIMDARFFPVISMSEAIKNKLMVRIQENRARAQNWAGTICPNIFKKLKVNIIRSRNCDVLWNGVDGFEVQEKETHRFIVNLNERTCTCRYWQLLGLPCYHAISCIYKALKVLDEFIAPCFIVSCYNNIYAHALQPVEGPTNWPSVDMPRPEPLGFVKMPGRPKTERRREPGEAPKGTKLSRVGTRMSCRLCGKSDHNARRCPRNLEAGKKKMHTSKGMQRKIRKLSSLQHQELGNLKLGAGRGNTLMNLLLLQHQLELLLQFKFILQLKLLLALQVQLLLKHFMFKSDSGLQLLSLLLHPLDSIA</sequence>
<feature type="compositionally biased region" description="Basic and acidic residues" evidence="5">
    <location>
        <begin position="781"/>
        <end position="791"/>
    </location>
</feature>
<dbReference type="Proteomes" id="UP001341281">
    <property type="component" value="Chromosome 05"/>
</dbReference>
<dbReference type="EMBL" id="CP144749">
    <property type="protein sequence ID" value="WVZ75505.1"/>
    <property type="molecule type" value="Genomic_DNA"/>
</dbReference>
<dbReference type="Pfam" id="PF10551">
    <property type="entry name" value="MULE"/>
    <property type="match status" value="1"/>
</dbReference>
<dbReference type="PANTHER" id="PTHR31973">
    <property type="entry name" value="POLYPROTEIN, PUTATIVE-RELATED"/>
    <property type="match status" value="1"/>
</dbReference>
<evidence type="ECO:0000256" key="5">
    <source>
        <dbReference type="SAM" id="MobiDB-lite"/>
    </source>
</evidence>
<dbReference type="PROSITE" id="PS50966">
    <property type="entry name" value="ZF_SWIM"/>
    <property type="match status" value="1"/>
</dbReference>
<organism evidence="7 8">
    <name type="scientific">Paspalum notatum var. saurae</name>
    <dbReference type="NCBI Taxonomy" id="547442"/>
    <lineage>
        <taxon>Eukaryota</taxon>
        <taxon>Viridiplantae</taxon>
        <taxon>Streptophyta</taxon>
        <taxon>Embryophyta</taxon>
        <taxon>Tracheophyta</taxon>
        <taxon>Spermatophyta</taxon>
        <taxon>Magnoliopsida</taxon>
        <taxon>Liliopsida</taxon>
        <taxon>Poales</taxon>
        <taxon>Poaceae</taxon>
        <taxon>PACMAD clade</taxon>
        <taxon>Panicoideae</taxon>
        <taxon>Andropogonodae</taxon>
        <taxon>Paspaleae</taxon>
        <taxon>Paspalinae</taxon>
        <taxon>Paspalum</taxon>
    </lineage>
</organism>
<evidence type="ECO:0000256" key="2">
    <source>
        <dbReference type="ARBA" id="ARBA00022771"/>
    </source>
</evidence>